<feature type="compositionally biased region" description="Low complexity" evidence="12">
    <location>
        <begin position="32"/>
        <end position="41"/>
    </location>
</feature>
<dbReference type="Gene3D" id="1.10.287.70">
    <property type="match status" value="1"/>
</dbReference>
<feature type="transmembrane region" description="Helical" evidence="13">
    <location>
        <begin position="211"/>
        <end position="233"/>
    </location>
</feature>
<keyword evidence="16" id="KW-1185">Reference proteome</keyword>
<dbReference type="FunFam" id="1.10.287.70:FF:000002">
    <property type="entry name" value="Potassium voltage-gated channel subfamily a member"/>
    <property type="match status" value="1"/>
</dbReference>
<dbReference type="InterPro" id="IPR011333">
    <property type="entry name" value="SKP1/BTB/POZ_sf"/>
</dbReference>
<dbReference type="PANTHER" id="PTHR11537:SF113">
    <property type="entry name" value="POTASSIUM VOLTAGE-GATED CHANNEL PROTEIN SHAKER"/>
    <property type="match status" value="1"/>
</dbReference>
<evidence type="ECO:0000256" key="10">
    <source>
        <dbReference type="ARBA" id="ARBA00023136"/>
    </source>
</evidence>
<dbReference type="InterPro" id="IPR003972">
    <property type="entry name" value="K_chnl_volt-dep_Kv1"/>
</dbReference>
<evidence type="ECO:0000256" key="13">
    <source>
        <dbReference type="SAM" id="Phobius"/>
    </source>
</evidence>
<keyword evidence="2" id="KW-0813">Transport</keyword>
<comment type="subcellular location">
    <subcellularLocation>
        <location evidence="1">Membrane</location>
        <topology evidence="1">Multi-pass membrane protein</topology>
    </subcellularLocation>
</comment>
<organism evidence="15 16">
    <name type="scientific">Octopus vulgaris</name>
    <name type="common">Common octopus</name>
    <dbReference type="NCBI Taxonomy" id="6645"/>
    <lineage>
        <taxon>Eukaryota</taxon>
        <taxon>Metazoa</taxon>
        <taxon>Spiralia</taxon>
        <taxon>Lophotrochozoa</taxon>
        <taxon>Mollusca</taxon>
        <taxon>Cephalopoda</taxon>
        <taxon>Coleoidea</taxon>
        <taxon>Octopodiformes</taxon>
        <taxon>Octopoda</taxon>
        <taxon>Incirrata</taxon>
        <taxon>Octopodidae</taxon>
        <taxon>Octopus</taxon>
    </lineage>
</organism>
<feature type="transmembrane region" description="Helical" evidence="13">
    <location>
        <begin position="417"/>
        <end position="438"/>
    </location>
</feature>
<feature type="domain" description="BTB" evidence="14">
    <location>
        <begin position="85"/>
        <end position="185"/>
    </location>
</feature>
<evidence type="ECO:0000256" key="2">
    <source>
        <dbReference type="ARBA" id="ARBA00022448"/>
    </source>
</evidence>
<evidence type="ECO:0000256" key="12">
    <source>
        <dbReference type="SAM" id="MobiDB-lite"/>
    </source>
</evidence>
<dbReference type="Gene3D" id="1.20.120.350">
    <property type="entry name" value="Voltage-gated potassium channels. Chain C"/>
    <property type="match status" value="1"/>
</dbReference>
<dbReference type="FunFam" id="3.30.710.10:FF:000053">
    <property type="entry name" value="potassium voltage-gated channel subfamily A member 4"/>
    <property type="match status" value="1"/>
</dbReference>
<evidence type="ECO:0000256" key="7">
    <source>
        <dbReference type="ARBA" id="ARBA00022958"/>
    </source>
</evidence>
<dbReference type="InterPro" id="IPR005821">
    <property type="entry name" value="Ion_trans_dom"/>
</dbReference>
<gene>
    <name evidence="15" type="ORF">OCTVUL_1B027275</name>
</gene>
<dbReference type="InterPro" id="IPR000210">
    <property type="entry name" value="BTB/POZ_dom"/>
</dbReference>
<evidence type="ECO:0000313" key="16">
    <source>
        <dbReference type="Proteomes" id="UP001162480"/>
    </source>
</evidence>
<dbReference type="GO" id="GO:0008076">
    <property type="term" value="C:voltage-gated potassium channel complex"/>
    <property type="evidence" value="ECO:0007669"/>
    <property type="project" value="InterPro"/>
</dbReference>
<dbReference type="Pfam" id="PF00520">
    <property type="entry name" value="Ion_trans"/>
    <property type="match status" value="1"/>
</dbReference>
<evidence type="ECO:0000259" key="14">
    <source>
        <dbReference type="SMART" id="SM00225"/>
    </source>
</evidence>
<feature type="transmembrane region" description="Helical" evidence="13">
    <location>
        <begin position="356"/>
        <end position="377"/>
    </location>
</feature>
<proteinExistence type="predicted"/>
<dbReference type="PRINTS" id="PR01496">
    <property type="entry name" value="SHAKERCHANEL"/>
</dbReference>
<keyword evidence="5" id="KW-0631">Potassium channel</keyword>
<protein>
    <submittedName>
        <fullName evidence="15">Potassium voltage-gated channel subfamily A member 1-like</fullName>
    </submittedName>
</protein>
<feature type="compositionally biased region" description="Basic and acidic residues" evidence="12">
    <location>
        <begin position="18"/>
        <end position="31"/>
    </location>
</feature>
<evidence type="ECO:0000256" key="6">
    <source>
        <dbReference type="ARBA" id="ARBA00022882"/>
    </source>
</evidence>
<evidence type="ECO:0000256" key="9">
    <source>
        <dbReference type="ARBA" id="ARBA00023065"/>
    </source>
</evidence>
<evidence type="ECO:0000256" key="4">
    <source>
        <dbReference type="ARBA" id="ARBA00022692"/>
    </source>
</evidence>
<dbReference type="InterPro" id="IPR027359">
    <property type="entry name" value="Volt_channel_dom_sf"/>
</dbReference>
<evidence type="ECO:0000256" key="5">
    <source>
        <dbReference type="ARBA" id="ARBA00022826"/>
    </source>
</evidence>
<dbReference type="PRINTS" id="PR01491">
    <property type="entry name" value="KVCHANNEL"/>
</dbReference>
<feature type="region of interest" description="Disordered" evidence="12">
    <location>
        <begin position="1"/>
        <end position="41"/>
    </location>
</feature>
<name>A0AA36FCQ0_OCTVU</name>
<dbReference type="AlphaFoldDB" id="A0AA36FCQ0"/>
<keyword evidence="8 13" id="KW-1133">Transmembrane helix</keyword>
<dbReference type="SMART" id="SM00225">
    <property type="entry name" value="BTB"/>
    <property type="match status" value="1"/>
</dbReference>
<keyword evidence="3" id="KW-0633">Potassium transport</keyword>
<evidence type="ECO:0000256" key="11">
    <source>
        <dbReference type="ARBA" id="ARBA00023303"/>
    </source>
</evidence>
<sequence length="458" mass="52149">MAVVSVSNTSNYASRTQGKRDGTGRLWEKHNSNSTPSCNVSSSNVSTPLDVRLVDSNYLLQLINEEDAGTLDLDSYLEMYRFLRERITINVSGQVYEIWKDTLEQHPDTLLGNPQKRAKYFDRGRQEYFFDRHRPSFDAIFFYYQSGGKLRRPDSIPDDIFLSEIEFFELEKDQIANYKKCEGYVEEKIVLPEKPCQRKLWILLEYPESSVVAYVIGIVSVFLTLTSIVLFCIETLPHFSKNDCGDTKETYPDMFFFTETVCTIWFSLEVTLRFCVCPNKLKFFQNFKNLVDLAAVLPYYVTFVNVISSNSCEASKSSTGLAFLRVIRLVRVFKLTKHSAGLQLLVLTFKASLKGLFLFLVALFFCIVLFSSAIYFAETELPDSQIQSIPDGFWWALITMTTVGYGDRVPVGFLGKVIGSMCAVAGVLTLAIPVPIITENFNKFYAHRARNAGMPETE</sequence>
<keyword evidence="10 13" id="KW-0472">Membrane</keyword>
<keyword evidence="7" id="KW-0630">Potassium</keyword>
<evidence type="ECO:0000256" key="3">
    <source>
        <dbReference type="ARBA" id="ARBA00022538"/>
    </source>
</evidence>
<evidence type="ECO:0000256" key="8">
    <source>
        <dbReference type="ARBA" id="ARBA00022989"/>
    </source>
</evidence>
<evidence type="ECO:0000313" key="15">
    <source>
        <dbReference type="EMBL" id="CAI9734226.1"/>
    </source>
</evidence>
<dbReference type="Gene3D" id="3.30.710.10">
    <property type="entry name" value="Potassium Channel Kv1.1, Chain A"/>
    <property type="match status" value="1"/>
</dbReference>
<dbReference type="InterPro" id="IPR003968">
    <property type="entry name" value="K_chnl_volt-dep_Kv"/>
</dbReference>
<keyword evidence="9" id="KW-0406">Ion transport</keyword>
<dbReference type="SUPFAM" id="SSF81324">
    <property type="entry name" value="Voltage-gated potassium channels"/>
    <property type="match status" value="1"/>
</dbReference>
<dbReference type="GO" id="GO:0051260">
    <property type="term" value="P:protein homooligomerization"/>
    <property type="evidence" value="ECO:0007669"/>
    <property type="project" value="InterPro"/>
</dbReference>
<dbReference type="InterPro" id="IPR003131">
    <property type="entry name" value="T1-type_BTB"/>
</dbReference>
<dbReference type="PANTHER" id="PTHR11537">
    <property type="entry name" value="VOLTAGE-GATED POTASSIUM CHANNEL"/>
    <property type="match status" value="1"/>
</dbReference>
<evidence type="ECO:0000256" key="1">
    <source>
        <dbReference type="ARBA" id="ARBA00004141"/>
    </source>
</evidence>
<dbReference type="Proteomes" id="UP001162480">
    <property type="component" value="Chromosome 15"/>
</dbReference>
<dbReference type="SUPFAM" id="SSF54695">
    <property type="entry name" value="POZ domain"/>
    <property type="match status" value="1"/>
</dbReference>
<reference evidence="15" key="1">
    <citation type="submission" date="2023-08" db="EMBL/GenBank/DDBJ databases">
        <authorList>
            <person name="Alioto T."/>
            <person name="Alioto T."/>
            <person name="Gomez Garrido J."/>
        </authorList>
    </citation>
    <scope>NUCLEOTIDE SEQUENCE</scope>
</reference>
<accession>A0AA36FCQ0</accession>
<dbReference type="GO" id="GO:0005251">
    <property type="term" value="F:delayed rectifier potassium channel activity"/>
    <property type="evidence" value="ECO:0007669"/>
    <property type="project" value="TreeGrafter"/>
</dbReference>
<keyword evidence="11" id="KW-0407">Ion channel</keyword>
<feature type="compositionally biased region" description="Polar residues" evidence="12">
    <location>
        <begin position="1"/>
        <end position="16"/>
    </location>
</feature>
<dbReference type="PRINTS" id="PR00169">
    <property type="entry name" value="KCHANNEL"/>
</dbReference>
<keyword evidence="6" id="KW-0851">Voltage-gated channel</keyword>
<dbReference type="Pfam" id="PF02214">
    <property type="entry name" value="BTB_2"/>
    <property type="match status" value="1"/>
</dbReference>
<dbReference type="EMBL" id="OX597828">
    <property type="protein sequence ID" value="CAI9734226.1"/>
    <property type="molecule type" value="Genomic_DNA"/>
</dbReference>
<keyword evidence="4 13" id="KW-0812">Transmembrane</keyword>
<dbReference type="GO" id="GO:0001508">
    <property type="term" value="P:action potential"/>
    <property type="evidence" value="ECO:0007669"/>
    <property type="project" value="TreeGrafter"/>
</dbReference>
<dbReference type="InterPro" id="IPR028325">
    <property type="entry name" value="VG_K_chnl"/>
</dbReference>